<protein>
    <submittedName>
        <fullName evidence="9">Related to MFS multidrug transporter</fullName>
    </submittedName>
</protein>
<evidence type="ECO:0000259" key="8">
    <source>
        <dbReference type="PROSITE" id="PS50850"/>
    </source>
</evidence>
<feature type="domain" description="Major facilitator superfamily (MFS) profile" evidence="8">
    <location>
        <begin position="110"/>
        <end position="574"/>
    </location>
</feature>
<dbReference type="EMBL" id="FJUW01000062">
    <property type="protein sequence ID" value="CZT11617.1"/>
    <property type="molecule type" value="Genomic_DNA"/>
</dbReference>
<feature type="region of interest" description="Disordered" evidence="6">
    <location>
        <begin position="1"/>
        <end position="53"/>
    </location>
</feature>
<reference evidence="10" key="1">
    <citation type="submission" date="2016-03" db="EMBL/GenBank/DDBJ databases">
        <authorList>
            <person name="Ploux O."/>
        </authorList>
    </citation>
    <scope>NUCLEOTIDE SEQUENCE [LARGE SCALE GENOMIC DNA]</scope>
    <source>
        <strain evidence="10">UK7</strain>
    </source>
</reference>
<evidence type="ECO:0000313" key="9">
    <source>
        <dbReference type="EMBL" id="CZT11617.1"/>
    </source>
</evidence>
<evidence type="ECO:0000256" key="3">
    <source>
        <dbReference type="ARBA" id="ARBA00022692"/>
    </source>
</evidence>
<feature type="transmembrane region" description="Helical" evidence="7">
    <location>
        <begin position="176"/>
        <end position="197"/>
    </location>
</feature>
<evidence type="ECO:0000256" key="1">
    <source>
        <dbReference type="ARBA" id="ARBA00004141"/>
    </source>
</evidence>
<evidence type="ECO:0000256" key="4">
    <source>
        <dbReference type="ARBA" id="ARBA00022989"/>
    </source>
</evidence>
<dbReference type="FunFam" id="1.20.1720.10:FF:000061">
    <property type="entry name" value="Uncharacterized protein"/>
    <property type="match status" value="1"/>
</dbReference>
<dbReference type="SUPFAM" id="SSF103473">
    <property type="entry name" value="MFS general substrate transporter"/>
    <property type="match status" value="1"/>
</dbReference>
<feature type="transmembrane region" description="Helical" evidence="7">
    <location>
        <begin position="401"/>
        <end position="419"/>
    </location>
</feature>
<dbReference type="FunFam" id="1.20.1250.20:FF:000082">
    <property type="entry name" value="MFS multidrug transporter, putative"/>
    <property type="match status" value="1"/>
</dbReference>
<dbReference type="InParanoid" id="A0A1E1LM80"/>
<dbReference type="GO" id="GO:0005886">
    <property type="term" value="C:plasma membrane"/>
    <property type="evidence" value="ECO:0007669"/>
    <property type="project" value="TreeGrafter"/>
</dbReference>
<feature type="transmembrane region" description="Helical" evidence="7">
    <location>
        <begin position="203"/>
        <end position="223"/>
    </location>
</feature>
<dbReference type="PANTHER" id="PTHR23502:SF134">
    <property type="entry name" value="MAJOR FACILITATOR SUPERFAMILY (MFS) PROFILE DOMAIN-CONTAINING PROTEIN-RELATED"/>
    <property type="match status" value="1"/>
</dbReference>
<evidence type="ECO:0000256" key="5">
    <source>
        <dbReference type="ARBA" id="ARBA00023136"/>
    </source>
</evidence>
<comment type="caution">
    <text evidence="9">The sequence shown here is derived from an EMBL/GenBank/DDBJ whole genome shotgun (WGS) entry which is preliminary data.</text>
</comment>
<dbReference type="CDD" id="cd17323">
    <property type="entry name" value="MFS_Tpo1_MDR_like"/>
    <property type="match status" value="1"/>
</dbReference>
<dbReference type="InterPro" id="IPR011701">
    <property type="entry name" value="MFS"/>
</dbReference>
<keyword evidence="4 7" id="KW-1133">Transmembrane helix</keyword>
<dbReference type="AlphaFoldDB" id="A0A1E1LM80"/>
<dbReference type="InterPro" id="IPR036259">
    <property type="entry name" value="MFS_trans_sf"/>
</dbReference>
<feature type="transmembrane region" description="Helical" evidence="7">
    <location>
        <begin position="264"/>
        <end position="284"/>
    </location>
</feature>
<dbReference type="InterPro" id="IPR020846">
    <property type="entry name" value="MFS_dom"/>
</dbReference>
<dbReference type="PANTHER" id="PTHR23502">
    <property type="entry name" value="MAJOR FACILITATOR SUPERFAMILY"/>
    <property type="match status" value="1"/>
</dbReference>
<keyword evidence="10" id="KW-1185">Reference proteome</keyword>
<dbReference type="GO" id="GO:0022857">
    <property type="term" value="F:transmembrane transporter activity"/>
    <property type="evidence" value="ECO:0007669"/>
    <property type="project" value="InterPro"/>
</dbReference>
<organism evidence="9 10">
    <name type="scientific">Rhynchosporium graminicola</name>
    <dbReference type="NCBI Taxonomy" id="2792576"/>
    <lineage>
        <taxon>Eukaryota</taxon>
        <taxon>Fungi</taxon>
        <taxon>Dikarya</taxon>
        <taxon>Ascomycota</taxon>
        <taxon>Pezizomycotina</taxon>
        <taxon>Leotiomycetes</taxon>
        <taxon>Helotiales</taxon>
        <taxon>Ploettnerulaceae</taxon>
        <taxon>Rhynchosporium</taxon>
    </lineage>
</organism>
<feature type="transmembrane region" description="Helical" evidence="7">
    <location>
        <begin position="452"/>
        <end position="473"/>
    </location>
</feature>
<comment type="subcellular location">
    <subcellularLocation>
        <location evidence="1">Membrane</location>
        <topology evidence="1">Multi-pass membrane protein</topology>
    </subcellularLocation>
</comment>
<keyword evidence="5 7" id="KW-0472">Membrane</keyword>
<feature type="transmembrane region" description="Helical" evidence="7">
    <location>
        <begin position="547"/>
        <end position="569"/>
    </location>
</feature>
<evidence type="ECO:0000256" key="7">
    <source>
        <dbReference type="SAM" id="Phobius"/>
    </source>
</evidence>
<evidence type="ECO:0000313" key="10">
    <source>
        <dbReference type="Proteomes" id="UP000178129"/>
    </source>
</evidence>
<dbReference type="Proteomes" id="UP000178129">
    <property type="component" value="Unassembled WGS sequence"/>
</dbReference>
<accession>A0A1E1LM80</accession>
<dbReference type="PROSITE" id="PS50850">
    <property type="entry name" value="MFS"/>
    <property type="match status" value="1"/>
</dbReference>
<feature type="transmembrane region" description="Helical" evidence="7">
    <location>
        <begin position="362"/>
        <end position="381"/>
    </location>
</feature>
<feature type="transmembrane region" description="Helical" evidence="7">
    <location>
        <begin position="235"/>
        <end position="258"/>
    </location>
</feature>
<evidence type="ECO:0000256" key="2">
    <source>
        <dbReference type="ARBA" id="ARBA00008335"/>
    </source>
</evidence>
<feature type="compositionally biased region" description="Basic and acidic residues" evidence="6">
    <location>
        <begin position="26"/>
        <end position="39"/>
    </location>
</feature>
<dbReference type="Pfam" id="PF07690">
    <property type="entry name" value="MFS_1"/>
    <property type="match status" value="1"/>
</dbReference>
<dbReference type="STRING" id="914237.A0A1E1LM80"/>
<feature type="transmembrane region" description="Helical" evidence="7">
    <location>
        <begin position="513"/>
        <end position="535"/>
    </location>
</feature>
<feature type="transmembrane region" description="Helical" evidence="7">
    <location>
        <begin position="109"/>
        <end position="129"/>
    </location>
</feature>
<evidence type="ECO:0000256" key="6">
    <source>
        <dbReference type="SAM" id="MobiDB-lite"/>
    </source>
</evidence>
<feature type="transmembrane region" description="Helical" evidence="7">
    <location>
        <begin position="144"/>
        <end position="164"/>
    </location>
</feature>
<comment type="similarity">
    <text evidence="2">Belongs to the major facilitator superfamily.</text>
</comment>
<dbReference type="Gene3D" id="1.20.1250.20">
    <property type="entry name" value="MFS general substrate transporter like domains"/>
    <property type="match status" value="1"/>
</dbReference>
<proteinExistence type="inferred from homology"/>
<gene>
    <name evidence="9" type="ORF">RCO7_03772</name>
</gene>
<feature type="compositionally biased region" description="Polar residues" evidence="6">
    <location>
        <begin position="40"/>
        <end position="51"/>
    </location>
</feature>
<feature type="transmembrane region" description="Helical" evidence="7">
    <location>
        <begin position="479"/>
        <end position="501"/>
    </location>
</feature>
<name>A0A1E1LM80_9HELO</name>
<sequence length="584" mass="64018">MAAPEIDLLSDDDLGRNGRNTTIFGNKEDSDELKNRNYTKDSSSASITKDPTPNVLDKDSPIIYHYLTCDTVLPLPSNGFSAAGQAAPPQPDLVKYTSPFDWPNSRKNFMIWLSCVATAITAYTAGSYAPASRQMAAEWNVSEVAVVVGITTFCTGFAIAPMVLAPFSEINGRYPVFVGAGIVYLICQICCAVTPTYTGMLVARFWVGAGSSVFSTMVGGVVSDLYHAEGRNTPMALFSGAALFGTGLGPLVSGFVAQNTSWRWVFWVQVITCGCLITAVTLFFKETRGSIILSRKAVCLNKWYEEREAAGYIGFEMTTGSEKTESQRLRWKVKSDEERESIAKMIGISVYRPFHLLLTEPVVFFFSLWVAFAWAVLYLTFGSIPLVFGTSHGFNTQQSDAVFAAMCIGAILATIISIYQDRILAQYLVSSGKNIEHPSRIRRVIDLSSPEGRLYFACIESALLPIGLFWFGWSHFSSIPWIVPTMGIGCATMGIYSIYLATFNYLADTYHRYASSALAAQSFCRNMLGGIFPLVTVQMFKGLTFQGAASLLGGIAALLTVVPWVLVFYGPRIRARSKFVSDSM</sequence>
<keyword evidence="3 7" id="KW-0812">Transmembrane</keyword>